<dbReference type="AlphaFoldDB" id="A0A5B9QPK5"/>
<dbReference type="KEGG" id="bgok:Pr1d_33700"/>
<organism evidence="1 2">
    <name type="scientific">Bythopirellula goksoeyrii</name>
    <dbReference type="NCBI Taxonomy" id="1400387"/>
    <lineage>
        <taxon>Bacteria</taxon>
        <taxon>Pseudomonadati</taxon>
        <taxon>Planctomycetota</taxon>
        <taxon>Planctomycetia</taxon>
        <taxon>Pirellulales</taxon>
        <taxon>Lacipirellulaceae</taxon>
        <taxon>Bythopirellula</taxon>
    </lineage>
</organism>
<reference evidence="1 2" key="1">
    <citation type="submission" date="2019-08" db="EMBL/GenBank/DDBJ databases">
        <title>Deep-cultivation of Planctomycetes and their phenomic and genomic characterization uncovers novel biology.</title>
        <authorList>
            <person name="Wiegand S."/>
            <person name="Jogler M."/>
            <person name="Boedeker C."/>
            <person name="Pinto D."/>
            <person name="Vollmers J."/>
            <person name="Rivas-Marin E."/>
            <person name="Kohn T."/>
            <person name="Peeters S.H."/>
            <person name="Heuer A."/>
            <person name="Rast P."/>
            <person name="Oberbeckmann S."/>
            <person name="Bunk B."/>
            <person name="Jeske O."/>
            <person name="Meyerdierks A."/>
            <person name="Storesund J.E."/>
            <person name="Kallscheuer N."/>
            <person name="Luecker S."/>
            <person name="Lage O.M."/>
            <person name="Pohl T."/>
            <person name="Merkel B.J."/>
            <person name="Hornburger P."/>
            <person name="Mueller R.-W."/>
            <person name="Bruemmer F."/>
            <person name="Labrenz M."/>
            <person name="Spormann A.M."/>
            <person name="Op den Camp H."/>
            <person name="Overmann J."/>
            <person name="Amann R."/>
            <person name="Jetten M.S.M."/>
            <person name="Mascher T."/>
            <person name="Medema M.H."/>
            <person name="Devos D.P."/>
            <person name="Kaster A.-K."/>
            <person name="Ovreas L."/>
            <person name="Rohde M."/>
            <person name="Galperin M.Y."/>
            <person name="Jogler C."/>
        </authorList>
    </citation>
    <scope>NUCLEOTIDE SEQUENCE [LARGE SCALE GENOMIC DNA]</scope>
    <source>
        <strain evidence="1 2">Pr1d</strain>
    </source>
</reference>
<evidence type="ECO:0000313" key="1">
    <source>
        <dbReference type="EMBL" id="QEG36061.1"/>
    </source>
</evidence>
<dbReference type="Proteomes" id="UP000323917">
    <property type="component" value="Chromosome"/>
</dbReference>
<sequence length="128" mass="14427">MLIDVPYQVGVPSLVDLAPETVYRHFLCRIIDFLVFWCILGKELGRVLLARRFSRALGLCGRSVLFRKAPPFILSLKYWAGCPHFKLLSKVLNSLPHFLRSTKNANFGCLHSKSNVGRIPLGAFILEG</sequence>
<dbReference type="EMBL" id="CP042913">
    <property type="protein sequence ID" value="QEG36061.1"/>
    <property type="molecule type" value="Genomic_DNA"/>
</dbReference>
<gene>
    <name evidence="1" type="ORF">Pr1d_33700</name>
</gene>
<proteinExistence type="predicted"/>
<evidence type="ECO:0000313" key="2">
    <source>
        <dbReference type="Proteomes" id="UP000323917"/>
    </source>
</evidence>
<name>A0A5B9QPK5_9BACT</name>
<accession>A0A5B9QPK5</accession>
<keyword evidence="2" id="KW-1185">Reference proteome</keyword>
<protein>
    <submittedName>
        <fullName evidence="1">Uncharacterized protein</fullName>
    </submittedName>
</protein>